<evidence type="ECO:0000313" key="1">
    <source>
        <dbReference type="EMBL" id="EMA09997.1"/>
    </source>
</evidence>
<reference evidence="1 2" key="1">
    <citation type="journal article" date="2014" name="PLoS Genet.">
        <title>Phylogenetically driven sequencing of extremely halophilic archaea reveals strategies for static and dynamic osmo-response.</title>
        <authorList>
            <person name="Becker E.A."/>
            <person name="Seitzer P.M."/>
            <person name="Tritt A."/>
            <person name="Larsen D."/>
            <person name="Krusor M."/>
            <person name="Yao A.I."/>
            <person name="Wu D."/>
            <person name="Madern D."/>
            <person name="Eisen J.A."/>
            <person name="Darling A.E."/>
            <person name="Facciotti M.T."/>
        </authorList>
    </citation>
    <scope>NUCLEOTIDE SEQUENCE [LARGE SCALE GENOMIC DNA]</scope>
    <source>
        <strain evidence="1 2">ATCC 33800</strain>
    </source>
</reference>
<dbReference type="AlphaFoldDB" id="M0JLJ8"/>
<name>M0JLJ8_9EURY</name>
<dbReference type="EMBL" id="AOLR01000037">
    <property type="protein sequence ID" value="EMA09997.1"/>
    <property type="molecule type" value="Genomic_DNA"/>
</dbReference>
<proteinExistence type="predicted"/>
<keyword evidence="2" id="KW-1185">Reference proteome</keyword>
<protein>
    <submittedName>
        <fullName evidence="1">Uncharacterized protein</fullName>
    </submittedName>
</protein>
<dbReference type="Proteomes" id="UP000011659">
    <property type="component" value="Unassembled WGS sequence"/>
</dbReference>
<accession>M0JLJ8</accession>
<evidence type="ECO:0000313" key="2">
    <source>
        <dbReference type="Proteomes" id="UP000011659"/>
    </source>
</evidence>
<organism evidence="1 2">
    <name type="scientific">Haloarcula marismortui ATCC 33800</name>
    <dbReference type="NCBI Taxonomy" id="662476"/>
    <lineage>
        <taxon>Archaea</taxon>
        <taxon>Methanobacteriati</taxon>
        <taxon>Methanobacteriota</taxon>
        <taxon>Stenosarchaea group</taxon>
        <taxon>Halobacteria</taxon>
        <taxon>Halobacteriales</taxon>
        <taxon>Haloarculaceae</taxon>
        <taxon>Haloarcula</taxon>
    </lineage>
</organism>
<sequence>MLTDEVNDVSDLSFPLVHVVTQQGINEYGEEDLVRQLVRRSIDEGGRYVLVADTAAPKTPSYTKKPGKSIVDEFGEICVRDYEHLSSEVLESHLDSHIPVVDTRNLFFHAASTMHHQHGVPAESIDAVFDYTQAPAESPVWESARYFIEHDLENVLSDYSERIREALRSWTERGDTQRVANHILETLDICDYDLGQFEDYRQRDPQHR</sequence>
<dbReference type="PATRIC" id="fig|662476.7.peg.3664"/>
<comment type="caution">
    <text evidence="1">The sequence shown here is derived from an EMBL/GenBank/DDBJ whole genome shotgun (WGS) entry which is preliminary data.</text>
</comment>
<gene>
    <name evidence="1" type="ORF">C436_18301</name>
</gene>